<name>A0A6L6PVA6_9BURK</name>
<dbReference type="AlphaFoldDB" id="A0A6L6PVA6"/>
<accession>A0A6L6PVA6</accession>
<keyword evidence="3" id="KW-1185">Reference proteome</keyword>
<evidence type="ECO:0000313" key="3">
    <source>
        <dbReference type="Proteomes" id="UP000484015"/>
    </source>
</evidence>
<keyword evidence="1" id="KW-0175">Coiled coil</keyword>
<comment type="caution">
    <text evidence="2">The sequence shown here is derived from an EMBL/GenBank/DDBJ whole genome shotgun (WGS) entry which is preliminary data.</text>
</comment>
<evidence type="ECO:0000256" key="1">
    <source>
        <dbReference type="SAM" id="Coils"/>
    </source>
</evidence>
<dbReference type="RefSeq" id="WP_155437838.1">
    <property type="nucleotide sequence ID" value="NZ_WNLA01000002.1"/>
</dbReference>
<dbReference type="OrthoDB" id="8750771at2"/>
<feature type="coiled-coil region" evidence="1">
    <location>
        <begin position="205"/>
        <end position="232"/>
    </location>
</feature>
<proteinExistence type="predicted"/>
<reference evidence="2 3" key="1">
    <citation type="submission" date="2019-11" db="EMBL/GenBank/DDBJ databases">
        <title>Type strains purchased from KCTC, JCM and DSMZ.</title>
        <authorList>
            <person name="Lu H."/>
        </authorList>
    </citation>
    <scope>NUCLEOTIDE SEQUENCE [LARGE SCALE GENOMIC DNA]</scope>
    <source>
        <strain evidence="2 3">KCTC 42409</strain>
    </source>
</reference>
<gene>
    <name evidence="2" type="ORF">GM668_04925</name>
</gene>
<dbReference type="EMBL" id="WNLA01000002">
    <property type="protein sequence ID" value="MTW01427.1"/>
    <property type="molecule type" value="Genomic_DNA"/>
</dbReference>
<sequence>MHAELPKKGALASFKAFTAEYTMIVISILTALGLEHAATSWHHKHQAHQAAARIEAEVAGTLKELREAIDGNEPELKKYAALKEYVHGILEESESKTGQAKTDYEQATKVQLQQRLDADMTIKLSFPTFRHEAWDVAVASQAASWMEADELHRYSGIYAHQRESNAMIAQSITMVNGPTIIGALPRLQLKGKSFDERNREVYQLIVDYSSQLRMVQSNLKSLEATIKEANAAKA</sequence>
<evidence type="ECO:0000313" key="2">
    <source>
        <dbReference type="EMBL" id="MTW01427.1"/>
    </source>
</evidence>
<protein>
    <submittedName>
        <fullName evidence="2">Uncharacterized protein</fullName>
    </submittedName>
</protein>
<dbReference type="Proteomes" id="UP000484015">
    <property type="component" value="Unassembled WGS sequence"/>
</dbReference>
<organism evidence="2 3">
    <name type="scientific">Pseudoduganella ginsengisoli</name>
    <dbReference type="NCBI Taxonomy" id="1462440"/>
    <lineage>
        <taxon>Bacteria</taxon>
        <taxon>Pseudomonadati</taxon>
        <taxon>Pseudomonadota</taxon>
        <taxon>Betaproteobacteria</taxon>
        <taxon>Burkholderiales</taxon>
        <taxon>Oxalobacteraceae</taxon>
        <taxon>Telluria group</taxon>
        <taxon>Pseudoduganella</taxon>
    </lineage>
</organism>